<dbReference type="InterPro" id="IPR036397">
    <property type="entry name" value="RNaseH_sf"/>
</dbReference>
<dbReference type="EMBL" id="JAHRIM010084244">
    <property type="protein sequence ID" value="MEQ2276078.1"/>
    <property type="molecule type" value="Genomic_DNA"/>
</dbReference>
<accession>A0ABV0X2E7</accession>
<name>A0ABV0X2E7_9TELE</name>
<evidence type="ECO:0000313" key="2">
    <source>
        <dbReference type="Proteomes" id="UP001444071"/>
    </source>
</evidence>
<dbReference type="Proteomes" id="UP001444071">
    <property type="component" value="Unassembled WGS sequence"/>
</dbReference>
<keyword evidence="2" id="KW-1185">Reference proteome</keyword>
<organism evidence="1 2">
    <name type="scientific">Xenotaenia resolanae</name>
    <dbReference type="NCBI Taxonomy" id="208358"/>
    <lineage>
        <taxon>Eukaryota</taxon>
        <taxon>Metazoa</taxon>
        <taxon>Chordata</taxon>
        <taxon>Craniata</taxon>
        <taxon>Vertebrata</taxon>
        <taxon>Euteleostomi</taxon>
        <taxon>Actinopterygii</taxon>
        <taxon>Neopterygii</taxon>
        <taxon>Teleostei</taxon>
        <taxon>Neoteleostei</taxon>
        <taxon>Acanthomorphata</taxon>
        <taxon>Ovalentaria</taxon>
        <taxon>Atherinomorphae</taxon>
        <taxon>Cyprinodontiformes</taxon>
        <taxon>Goodeidae</taxon>
        <taxon>Xenotaenia</taxon>
    </lineage>
</organism>
<protein>
    <recommendedName>
        <fullName evidence="3">Transposase</fullName>
    </recommendedName>
</protein>
<reference evidence="1 2" key="1">
    <citation type="submission" date="2021-06" db="EMBL/GenBank/DDBJ databases">
        <authorList>
            <person name="Palmer J.M."/>
        </authorList>
    </citation>
    <scope>NUCLEOTIDE SEQUENCE [LARGE SCALE GENOMIC DNA]</scope>
    <source>
        <strain evidence="1 2">XR_2019</strain>
        <tissue evidence="1">Muscle</tissue>
    </source>
</reference>
<comment type="caution">
    <text evidence="1">The sequence shown here is derived from an EMBL/GenBank/DDBJ whole genome shotgun (WGS) entry which is preliminary data.</text>
</comment>
<evidence type="ECO:0000313" key="1">
    <source>
        <dbReference type="EMBL" id="MEQ2276078.1"/>
    </source>
</evidence>
<proteinExistence type="predicted"/>
<sequence>MVETFETNFLCWVFLLDNNPKYISKPVTEWIKQANIKLLNQPSEAPKLNPTKNVCAIVENQALANKPTYVKCLLFWTICSGLAPKPECIFATAVRLLGVL</sequence>
<dbReference type="Gene3D" id="3.30.420.10">
    <property type="entry name" value="Ribonuclease H-like superfamily/Ribonuclease H"/>
    <property type="match status" value="1"/>
</dbReference>
<evidence type="ECO:0008006" key="3">
    <source>
        <dbReference type="Google" id="ProtNLM"/>
    </source>
</evidence>
<gene>
    <name evidence="1" type="ORF">XENORESO_013355</name>
</gene>